<evidence type="ECO:0000256" key="1">
    <source>
        <dbReference type="SAM" id="MobiDB-lite"/>
    </source>
</evidence>
<dbReference type="PANTHER" id="PTHR15932:SF2">
    <property type="entry name" value="BRCA1-A COMPLEX SUBUNIT RAP80"/>
    <property type="match status" value="1"/>
</dbReference>
<feature type="region of interest" description="Disordered" evidence="1">
    <location>
        <begin position="822"/>
        <end position="861"/>
    </location>
</feature>
<name>A0A8B9HZV5_ASTMX</name>
<feature type="compositionally biased region" description="Polar residues" evidence="1">
    <location>
        <begin position="470"/>
        <end position="489"/>
    </location>
</feature>
<feature type="compositionally biased region" description="Basic and acidic residues" evidence="1">
    <location>
        <begin position="13"/>
        <end position="26"/>
    </location>
</feature>
<feature type="region of interest" description="Disordered" evidence="1">
    <location>
        <begin position="326"/>
        <end position="418"/>
    </location>
</feature>
<evidence type="ECO:0000313" key="5">
    <source>
        <dbReference type="Proteomes" id="UP000752171"/>
    </source>
</evidence>
<dbReference type="SMART" id="SM00726">
    <property type="entry name" value="UIM"/>
    <property type="match status" value="2"/>
</dbReference>
<dbReference type="Ensembl" id="ENSAMXT00005021446.1">
    <property type="protein sequence ID" value="ENSAMXP00005019397.1"/>
    <property type="gene ID" value="ENSAMXG00005010072.1"/>
</dbReference>
<dbReference type="GO" id="GO:0070531">
    <property type="term" value="C:BRCA1-A complex"/>
    <property type="evidence" value="ECO:0007669"/>
    <property type="project" value="InterPro"/>
</dbReference>
<dbReference type="PANTHER" id="PTHR15932">
    <property type="entry name" value="UBIQUITIN INTERACTION MOTIF-CONTAINING PROTEIN 1"/>
    <property type="match status" value="1"/>
</dbReference>
<feature type="compositionally biased region" description="Acidic residues" evidence="1">
    <location>
        <begin position="618"/>
        <end position="629"/>
    </location>
</feature>
<feature type="compositionally biased region" description="Basic and acidic residues" evidence="1">
    <location>
        <begin position="381"/>
        <end position="398"/>
    </location>
</feature>
<feature type="compositionally biased region" description="Basic and acidic residues" evidence="1">
    <location>
        <begin position="339"/>
        <end position="354"/>
    </location>
</feature>
<accession>A0A8B9HZV5</accession>
<feature type="compositionally biased region" description="Acidic residues" evidence="1">
    <location>
        <begin position="822"/>
        <end position="832"/>
    </location>
</feature>
<dbReference type="GO" id="GO:0006302">
    <property type="term" value="P:double-strand break repair"/>
    <property type="evidence" value="ECO:0007669"/>
    <property type="project" value="InterPro"/>
</dbReference>
<dbReference type="AlphaFoldDB" id="A0A8B9HZV5"/>
<dbReference type="Proteomes" id="UP000694621">
    <property type="component" value="Unplaced"/>
</dbReference>
<dbReference type="GO" id="GO:0045739">
    <property type="term" value="P:positive regulation of DNA repair"/>
    <property type="evidence" value="ECO:0007669"/>
    <property type="project" value="TreeGrafter"/>
</dbReference>
<organism evidence="3 4">
    <name type="scientific">Astyanax mexicanus</name>
    <name type="common">Blind cave fish</name>
    <name type="synonym">Astyanax fasciatus mexicanus</name>
    <dbReference type="NCBI Taxonomy" id="7994"/>
    <lineage>
        <taxon>Eukaryota</taxon>
        <taxon>Metazoa</taxon>
        <taxon>Chordata</taxon>
        <taxon>Craniata</taxon>
        <taxon>Vertebrata</taxon>
        <taxon>Euteleostomi</taxon>
        <taxon>Actinopterygii</taxon>
        <taxon>Neopterygii</taxon>
        <taxon>Teleostei</taxon>
        <taxon>Ostariophysi</taxon>
        <taxon>Characiformes</taxon>
        <taxon>Characoidei</taxon>
        <taxon>Acestrorhamphidae</taxon>
        <taxon>Acestrorhamphinae</taxon>
        <taxon>Astyanax</taxon>
    </lineage>
</organism>
<dbReference type="Gene3D" id="6.10.250.1800">
    <property type="match status" value="1"/>
</dbReference>
<dbReference type="PROSITE" id="PS50330">
    <property type="entry name" value="UIM"/>
    <property type="match status" value="1"/>
</dbReference>
<dbReference type="GeneID" id="103029269"/>
<gene>
    <name evidence="2" type="primary">UIMC1</name>
    <name evidence="2" type="ORF">AMEX_G20385</name>
</gene>
<feature type="compositionally biased region" description="Polar residues" evidence="1">
    <location>
        <begin position="203"/>
        <end position="215"/>
    </location>
</feature>
<sequence length="996" mass="112191">MPRRKRTTAQNEGQRKCRRADNKEEDTLVISDSDNEEEEEAGSKVTSREARWQDRETRAQMQDMTEEEMLDLAMRLSKQEANSAAQRQQLEDDDMQKAIAESLHVSQRQAWEENSETASSVAKQSQDPSTVKARMRRKLYFPSKREAERAMDEDDTAAAESGEDSMQDSKSLLPMPDLSQKTLSQSPPPSPSLLSVPSTSTQKHQSPQLKSSNEQVLRVPNEQDSPEDVLSQGSETQCSAAFLKQCFVRVEKNLTSSGRTSDNSPTTQNISLSLTCPDRSQLTQKQSPSPVKSPVFAKTDPKESAALSAGKGALCISKKMFTDKVCTPKKEEEEEDETCKDSSSHKKQVNDSREHQKRLSLCRKAQPSSCSLVPDEEEDDIGAKQETVHPEQLKDGSSRRTSFSAELEKVPNSEDMPLHADSKSLEEFTSHMVLHLSDDDDEEDEDEEEEKIAVPSPVFHQECVPHPGSSKLSPTQHCISPPTASTSPLCSRAQDSDLQNICIRKKCTSKTAYPAESIQQESGDQKKSACDSRSTHVMDEKSGGFVSYYWGVPFCPRGQNPDDYTRVILSQLEVYEKSLKEAQHQLLHKAEWGLPLFPCRAERPFIRRMKRHRAPQLLEEEEEEPEKEENEQNKADEEDEDGEERADFCAASGEAAENKQNETYVVVSSPETQIEIVENSPLPFRQHEDSDAAKLPSCRKSSSHDPSEDTQIEQPDEHNKTQDENYDVESTMCPETQMSEDNTPELMVTSPVQPQLQEETEVMEVDEEAAEDERMEQEQAEEEQQQQREPVPPQNQRVECPMCTRFFPISKIEVHAAYCDGTTEEAEQEEEPSQVPTLRSRNRQPEMGVTSPKSTENKSEQRHKCYLCQRFFTSEEMYSRHVDKCLKQKQSKSNQGNGLLSALHKAECVDDDDSEAGPSDTMIKNHGVPAESSEVAESGGDEDGSTSAFYVSSSPIKSFTPISEATDCLIDFQNQYSDRTSRRLGRKRKLKLFKMA</sequence>
<feature type="region of interest" description="Disordered" evidence="1">
    <location>
        <begin position="254"/>
        <end position="309"/>
    </location>
</feature>
<proteinExistence type="predicted"/>
<feature type="region of interest" description="Disordered" evidence="1">
    <location>
        <begin position="75"/>
        <end position="234"/>
    </location>
</feature>
<dbReference type="Proteomes" id="UP000752171">
    <property type="component" value="Unassembled WGS sequence"/>
</dbReference>
<feature type="region of interest" description="Disordered" evidence="1">
    <location>
        <begin position="1"/>
        <end position="60"/>
    </location>
</feature>
<feature type="compositionally biased region" description="Low complexity" evidence="1">
    <location>
        <begin position="192"/>
        <end position="202"/>
    </location>
</feature>
<reference evidence="3" key="2">
    <citation type="submission" date="2025-05" db="UniProtKB">
        <authorList>
            <consortium name="Ensembl"/>
        </authorList>
    </citation>
    <scope>IDENTIFICATION</scope>
</reference>
<dbReference type="InterPro" id="IPR038868">
    <property type="entry name" value="RAP80"/>
</dbReference>
<dbReference type="EMBL" id="JAICCE010000017">
    <property type="protein sequence ID" value="KAG9265906.1"/>
    <property type="molecule type" value="Genomic_DNA"/>
</dbReference>
<feature type="region of interest" description="Disordered" evidence="1">
    <location>
        <begin position="614"/>
        <end position="796"/>
    </location>
</feature>
<dbReference type="GO" id="GO:0070530">
    <property type="term" value="F:K63-linked polyubiquitin modification-dependent protein binding"/>
    <property type="evidence" value="ECO:0007669"/>
    <property type="project" value="InterPro"/>
</dbReference>
<dbReference type="CDD" id="cd20912">
    <property type="entry name" value="AIR_RAP80-like"/>
    <property type="match status" value="1"/>
</dbReference>
<feature type="region of interest" description="Disordered" evidence="1">
    <location>
        <begin position="909"/>
        <end position="947"/>
    </location>
</feature>
<protein>
    <submittedName>
        <fullName evidence="2">BRCA1-A complex subunit RAP80 isoform X1</fullName>
    </submittedName>
    <submittedName>
        <fullName evidence="3">Ubiquitin interaction motif containing 1</fullName>
    </submittedName>
</protein>
<dbReference type="InterPro" id="IPR003903">
    <property type="entry name" value="UIM_dom"/>
</dbReference>
<feature type="compositionally biased region" description="Basic and acidic residues" evidence="1">
    <location>
        <begin position="46"/>
        <end position="58"/>
    </location>
</feature>
<feature type="compositionally biased region" description="Basic and acidic residues" evidence="1">
    <location>
        <begin position="406"/>
        <end position="418"/>
    </location>
</feature>
<dbReference type="OrthoDB" id="7536094at2759"/>
<feature type="compositionally biased region" description="Polar residues" evidence="1">
    <location>
        <begin position="79"/>
        <end position="88"/>
    </location>
</feature>
<feature type="compositionally biased region" description="Polar residues" evidence="1">
    <location>
        <begin position="254"/>
        <end position="290"/>
    </location>
</feature>
<reference evidence="2 5" key="1">
    <citation type="submission" date="2021-07" db="EMBL/GenBank/DDBJ databases">
        <authorList>
            <person name="Imarazene B."/>
            <person name="Zahm M."/>
            <person name="Klopp C."/>
            <person name="Cabau C."/>
            <person name="Beille S."/>
            <person name="Jouanno E."/>
            <person name="Castinel A."/>
            <person name="Lluch J."/>
            <person name="Gil L."/>
            <person name="Kuchtly C."/>
            <person name="Lopez Roques C."/>
            <person name="Donnadieu C."/>
            <person name="Parrinello H."/>
            <person name="Journot L."/>
            <person name="Du K."/>
            <person name="Schartl M."/>
            <person name="Retaux S."/>
            <person name="Guiguen Y."/>
        </authorList>
    </citation>
    <scope>NUCLEOTIDE SEQUENCE [LARGE SCALE GENOMIC DNA]</scope>
    <source>
        <strain evidence="2">Pach_M1</strain>
        <tissue evidence="2">Testis</tissue>
    </source>
</reference>
<evidence type="ECO:0000313" key="2">
    <source>
        <dbReference type="EMBL" id="KAG9265906.1"/>
    </source>
</evidence>
<dbReference type="KEGG" id="amex:103029269"/>
<feature type="compositionally biased region" description="Polar residues" evidence="1">
    <location>
        <begin position="116"/>
        <end position="129"/>
    </location>
</feature>
<feature type="compositionally biased region" description="Acidic residues" evidence="1">
    <location>
        <begin position="151"/>
        <end position="166"/>
    </location>
</feature>
<evidence type="ECO:0000313" key="4">
    <source>
        <dbReference type="Proteomes" id="UP000694621"/>
    </source>
</evidence>
<feature type="compositionally biased region" description="Acidic residues" evidence="1">
    <location>
        <begin position="758"/>
        <end position="784"/>
    </location>
</feature>
<feature type="region of interest" description="Disordered" evidence="1">
    <location>
        <begin position="470"/>
        <end position="491"/>
    </location>
</feature>
<evidence type="ECO:0000313" key="3">
    <source>
        <dbReference type="Ensembl" id="ENSAMXP00005019397.1"/>
    </source>
</evidence>
<dbReference type="CTD" id="51720"/>
<dbReference type="GO" id="GO:0042393">
    <property type="term" value="F:histone binding"/>
    <property type="evidence" value="ECO:0007669"/>
    <property type="project" value="TreeGrafter"/>
</dbReference>